<proteinExistence type="predicted"/>
<evidence type="ECO:0000313" key="2">
    <source>
        <dbReference type="Proteomes" id="UP001187682"/>
    </source>
</evidence>
<reference evidence="1" key="1">
    <citation type="submission" date="2018-03" db="EMBL/GenBank/DDBJ databases">
        <authorList>
            <person name="Guldener U."/>
        </authorList>
    </citation>
    <scope>NUCLEOTIDE SEQUENCE</scope>
</reference>
<gene>
    <name evidence="1" type="ORF">DNG_04597</name>
</gene>
<accession>A0AAE8MYA0</accession>
<protein>
    <submittedName>
        <fullName evidence="1">Uncharacterized protein</fullName>
    </submittedName>
</protein>
<evidence type="ECO:0000313" key="1">
    <source>
        <dbReference type="EMBL" id="SPO01924.1"/>
    </source>
</evidence>
<name>A0AAE8MYA0_9PEZI</name>
<dbReference type="Proteomes" id="UP001187682">
    <property type="component" value="Unassembled WGS sequence"/>
</dbReference>
<organism evidence="1 2">
    <name type="scientific">Cephalotrichum gorgonifer</name>
    <dbReference type="NCBI Taxonomy" id="2041049"/>
    <lineage>
        <taxon>Eukaryota</taxon>
        <taxon>Fungi</taxon>
        <taxon>Dikarya</taxon>
        <taxon>Ascomycota</taxon>
        <taxon>Pezizomycotina</taxon>
        <taxon>Sordariomycetes</taxon>
        <taxon>Hypocreomycetidae</taxon>
        <taxon>Microascales</taxon>
        <taxon>Microascaceae</taxon>
        <taxon>Cephalotrichum</taxon>
    </lineage>
</organism>
<dbReference type="EMBL" id="ONZQ02000005">
    <property type="protein sequence ID" value="SPO01924.1"/>
    <property type="molecule type" value="Genomic_DNA"/>
</dbReference>
<dbReference type="AlphaFoldDB" id="A0AAE8MYA0"/>
<keyword evidence="2" id="KW-1185">Reference proteome</keyword>
<sequence length="69" mass="8175">MDRPENFYGQFYRSPLISYFPSNDIRQAIMDKWLGGVCPKWRDAYFGDTLWAALNQKFPDFDPFNDAMV</sequence>
<comment type="caution">
    <text evidence="1">The sequence shown here is derived from an EMBL/GenBank/DDBJ whole genome shotgun (WGS) entry which is preliminary data.</text>
</comment>